<keyword evidence="2" id="KW-0819">tRNA processing</keyword>
<dbReference type="InterPro" id="IPR011760">
    <property type="entry name" value="PsdUridine_synth_TruD_insert"/>
</dbReference>
<accession>A0AA35REP2</accession>
<organism evidence="6 7">
    <name type="scientific">Geodia barretti</name>
    <name type="common">Barrett's horny sponge</name>
    <dbReference type="NCBI Taxonomy" id="519541"/>
    <lineage>
        <taxon>Eukaryota</taxon>
        <taxon>Metazoa</taxon>
        <taxon>Porifera</taxon>
        <taxon>Demospongiae</taxon>
        <taxon>Heteroscleromorpha</taxon>
        <taxon>Tetractinellida</taxon>
        <taxon>Astrophorina</taxon>
        <taxon>Geodiidae</taxon>
        <taxon>Geodia</taxon>
    </lineage>
</organism>
<gene>
    <name evidence="6" type="ORF">GBAR_LOCUS5969</name>
</gene>
<dbReference type="NCBIfam" id="TIGR00094">
    <property type="entry name" value="tRNA_TruD_broad"/>
    <property type="match status" value="1"/>
</dbReference>
<reference evidence="6" key="1">
    <citation type="submission" date="2023-03" db="EMBL/GenBank/DDBJ databases">
        <authorList>
            <person name="Steffen K."/>
            <person name="Cardenas P."/>
        </authorList>
    </citation>
    <scope>NUCLEOTIDE SEQUENCE</scope>
</reference>
<dbReference type="GO" id="GO:0001522">
    <property type="term" value="P:pseudouridine synthesis"/>
    <property type="evidence" value="ECO:0007669"/>
    <property type="project" value="InterPro"/>
</dbReference>
<dbReference type="FunFam" id="3.30.2350.20:FF:000003">
    <property type="entry name" value="Pseudouridylate synthase 7 homolog"/>
    <property type="match status" value="1"/>
</dbReference>
<keyword evidence="7" id="KW-1185">Reference proteome</keyword>
<dbReference type="Gene3D" id="3.30.2350.20">
    <property type="entry name" value="TruD, catalytic domain"/>
    <property type="match status" value="2"/>
</dbReference>
<evidence type="ECO:0000313" key="7">
    <source>
        <dbReference type="Proteomes" id="UP001174909"/>
    </source>
</evidence>
<dbReference type="GO" id="GO:0009982">
    <property type="term" value="F:pseudouridine synthase activity"/>
    <property type="evidence" value="ECO:0007669"/>
    <property type="project" value="InterPro"/>
</dbReference>
<dbReference type="CDD" id="cd02576">
    <property type="entry name" value="PseudoU_synth_ScPUS7"/>
    <property type="match status" value="1"/>
</dbReference>
<dbReference type="PANTHER" id="PTHR13326:SF31">
    <property type="entry name" value="PSEUDOURIDYLATE SYNTHASE 7 HOMOLOG"/>
    <property type="match status" value="1"/>
</dbReference>
<proteinExistence type="inferred from homology"/>
<evidence type="ECO:0000256" key="1">
    <source>
        <dbReference type="ARBA" id="ARBA00007953"/>
    </source>
</evidence>
<comment type="caution">
    <text evidence="6">The sequence shown here is derived from an EMBL/GenBank/DDBJ whole genome shotgun (WGS) entry which is preliminary data.</text>
</comment>
<dbReference type="InterPro" id="IPR020103">
    <property type="entry name" value="PsdUridine_synth_cat_dom_sf"/>
</dbReference>
<protein>
    <submittedName>
        <fullName evidence="6">Pseudouridylate synthase 7 homolog</fullName>
    </submittedName>
</protein>
<dbReference type="InterPro" id="IPR042214">
    <property type="entry name" value="TruD_catalytic"/>
</dbReference>
<comment type="similarity">
    <text evidence="1">Belongs to the pseudouridine synthase TruD family.</text>
</comment>
<name>A0AA35REP2_GEOBA</name>
<feature type="domain" description="TRUD" evidence="5">
    <location>
        <begin position="163"/>
        <end position="374"/>
    </location>
</feature>
<dbReference type="Proteomes" id="UP001174909">
    <property type="component" value="Unassembled WGS sequence"/>
</dbReference>
<comment type="catalytic activity">
    <reaction evidence="4">
        <text>a uridine in tRNA = a pseudouridine in tRNA</text>
        <dbReference type="Rhea" id="RHEA:54572"/>
        <dbReference type="Rhea" id="RHEA-COMP:13339"/>
        <dbReference type="Rhea" id="RHEA-COMP:13934"/>
        <dbReference type="ChEBI" id="CHEBI:65314"/>
        <dbReference type="ChEBI" id="CHEBI:65315"/>
    </reaction>
</comment>
<keyword evidence="3" id="KW-0413">Isomerase</keyword>
<evidence type="ECO:0000259" key="5">
    <source>
        <dbReference type="PROSITE" id="PS50984"/>
    </source>
</evidence>
<evidence type="ECO:0000313" key="6">
    <source>
        <dbReference type="EMBL" id="CAI8008762.1"/>
    </source>
</evidence>
<dbReference type="AlphaFoldDB" id="A0AA35REP2"/>
<dbReference type="PIRSF" id="PIRSF037016">
    <property type="entry name" value="Pseudouridin_synth_euk_prd"/>
    <property type="match status" value="1"/>
</dbReference>
<dbReference type="GO" id="GO:0008033">
    <property type="term" value="P:tRNA processing"/>
    <property type="evidence" value="ECO:0007669"/>
    <property type="project" value="UniProtKB-KW"/>
</dbReference>
<evidence type="ECO:0000256" key="3">
    <source>
        <dbReference type="ARBA" id="ARBA00023235"/>
    </source>
</evidence>
<dbReference type="InterPro" id="IPR001656">
    <property type="entry name" value="PsdUridine_synth_TruD"/>
</dbReference>
<dbReference type="EMBL" id="CASHTH010000891">
    <property type="protein sequence ID" value="CAI8008762.1"/>
    <property type="molecule type" value="Genomic_DNA"/>
</dbReference>
<dbReference type="PANTHER" id="PTHR13326">
    <property type="entry name" value="TRNA PSEUDOURIDINE SYNTHASE D"/>
    <property type="match status" value="1"/>
</dbReference>
<evidence type="ECO:0000256" key="2">
    <source>
        <dbReference type="ARBA" id="ARBA00022694"/>
    </source>
</evidence>
<dbReference type="SUPFAM" id="SSF55120">
    <property type="entry name" value="Pseudouridine synthase"/>
    <property type="match status" value="1"/>
</dbReference>
<sequence length="467" mass="52697">MPRPLQKLFLGKEKVSLLERSLERGSYSSYVCLGSRDRRNPQWPGGKNKYCRFTLYKENRDAVDVVNYLAKQLGVKPSVFHSAGLKDRRAITTQHYTAFKVKAESLLAMNKSLANVKIGNPVYVGEPLKLGQLTGNHFTIILRSVSCDDHVIQEKMTSLRDNGFINYFGMQRFGTSTVPTYHIGRCILHSDWKGAVDAILAPRPGEPEDLTSARQYFMSTRDAEGTLEKFPRGRPLEKAVLKGLVQRQGPNDFLGALKRVPYSSRLMYVHSFQSLVWNRVATHRIRLHGLRPIPGDLVLGNGNGPLTVTEETLSRYTIHDVLLPLPGHDVTLPANDIKNLYESILAEDNLTFQHLNHKVRDFTLHGSYRNIVVRPKDVEWDVVRYDDVTTPLALTDRDELEDKPPPQSLEGGQYKALRMSFSLPTASYATMAVRDLVKMETSSHYQTLLMNTPLPISTPNSPPTNND</sequence>
<dbReference type="Pfam" id="PF01142">
    <property type="entry name" value="TruD"/>
    <property type="match status" value="1"/>
</dbReference>
<dbReference type="PROSITE" id="PS50984">
    <property type="entry name" value="TRUD"/>
    <property type="match status" value="1"/>
</dbReference>
<dbReference type="GO" id="GO:0003723">
    <property type="term" value="F:RNA binding"/>
    <property type="evidence" value="ECO:0007669"/>
    <property type="project" value="InterPro"/>
</dbReference>
<evidence type="ECO:0000256" key="4">
    <source>
        <dbReference type="ARBA" id="ARBA00036943"/>
    </source>
</evidence>
<dbReference type="GO" id="GO:0005634">
    <property type="term" value="C:nucleus"/>
    <property type="evidence" value="ECO:0007669"/>
    <property type="project" value="TreeGrafter"/>
</dbReference>